<feature type="region of interest" description="Disordered" evidence="1">
    <location>
        <begin position="163"/>
        <end position="205"/>
    </location>
</feature>
<gene>
    <name evidence="3" type="ORF">ACI2L5_08505</name>
</gene>
<sequence>MLIETDLTPLLRTDFSDDEAWQAVRAAVAAPVGGGLTRADTEPVDDRRLADFASEQIVASIAPEAPYAVVVVADRRTMTEAAMPLLVIDVADRTELRCVPEALWALLTDTGVRGMQLAEFLAAVGSDGLFRGVGGPHGLERRLAALAELRGAAAAHLGAAQAAHRAEIPGPPSAATVPGRPAPQAAPSAPSVPARPLLPPTTGGR</sequence>
<reference evidence="3 4" key="1">
    <citation type="submission" date="2024-11" db="EMBL/GenBank/DDBJ databases">
        <title>The Natural Products Discovery Center: Release of the First 8490 Sequenced Strains for Exploring Actinobacteria Biosynthetic Diversity.</title>
        <authorList>
            <person name="Kalkreuter E."/>
            <person name="Kautsar S.A."/>
            <person name="Yang D."/>
            <person name="Bader C.D."/>
            <person name="Teijaro C.N."/>
            <person name="Fluegel L."/>
            <person name="Davis C.M."/>
            <person name="Simpson J.R."/>
            <person name="Lauterbach L."/>
            <person name="Steele A.D."/>
            <person name="Gui C."/>
            <person name="Meng S."/>
            <person name="Li G."/>
            <person name="Viehrig K."/>
            <person name="Ye F."/>
            <person name="Su P."/>
            <person name="Kiefer A.F."/>
            <person name="Nichols A."/>
            <person name="Cepeda A.J."/>
            <person name="Yan W."/>
            <person name="Fan B."/>
            <person name="Jiang Y."/>
            <person name="Adhikari A."/>
            <person name="Zheng C.-J."/>
            <person name="Schuster L."/>
            <person name="Cowan T.M."/>
            <person name="Smanski M.J."/>
            <person name="Chevrette M.G."/>
            <person name="De Carvalho L.P.S."/>
            <person name="Shen B."/>
        </authorList>
    </citation>
    <scope>NUCLEOTIDE SEQUENCE [LARGE SCALE GENOMIC DNA]</scope>
    <source>
        <strain evidence="3 4">NPDC020863</strain>
    </source>
</reference>
<evidence type="ECO:0000313" key="3">
    <source>
        <dbReference type="EMBL" id="MFK4264972.1"/>
    </source>
</evidence>
<dbReference type="RefSeq" id="WP_358703529.1">
    <property type="nucleotide sequence ID" value="NZ_JBFACG010000011.1"/>
</dbReference>
<proteinExistence type="predicted"/>
<comment type="caution">
    <text evidence="3">The sequence shown here is derived from an EMBL/GenBank/DDBJ whole genome shotgun (WGS) entry which is preliminary data.</text>
</comment>
<dbReference type="Pfam" id="PF21962">
    <property type="entry name" value="DUF6924"/>
    <property type="match status" value="1"/>
</dbReference>
<dbReference type="Proteomes" id="UP001620295">
    <property type="component" value="Unassembled WGS sequence"/>
</dbReference>
<organism evidence="3 4">
    <name type="scientific">Streptomyces milbemycinicus</name>
    <dbReference type="NCBI Taxonomy" id="476552"/>
    <lineage>
        <taxon>Bacteria</taxon>
        <taxon>Bacillati</taxon>
        <taxon>Actinomycetota</taxon>
        <taxon>Actinomycetes</taxon>
        <taxon>Kitasatosporales</taxon>
        <taxon>Streptomycetaceae</taxon>
        <taxon>Streptomyces</taxon>
    </lineage>
</organism>
<feature type="compositionally biased region" description="Low complexity" evidence="1">
    <location>
        <begin position="178"/>
        <end position="195"/>
    </location>
</feature>
<evidence type="ECO:0000313" key="4">
    <source>
        <dbReference type="Proteomes" id="UP001620295"/>
    </source>
</evidence>
<name>A0ABW8LGD4_9ACTN</name>
<feature type="domain" description="DUF6924" evidence="2">
    <location>
        <begin position="8"/>
        <end position="132"/>
    </location>
</feature>
<keyword evidence="4" id="KW-1185">Reference proteome</keyword>
<evidence type="ECO:0000259" key="2">
    <source>
        <dbReference type="Pfam" id="PF21962"/>
    </source>
</evidence>
<protein>
    <submittedName>
        <fullName evidence="3">DUF6924 domain-containing protein</fullName>
    </submittedName>
</protein>
<evidence type="ECO:0000256" key="1">
    <source>
        <dbReference type="SAM" id="MobiDB-lite"/>
    </source>
</evidence>
<dbReference type="InterPro" id="IPR053832">
    <property type="entry name" value="DUF6924"/>
</dbReference>
<dbReference type="EMBL" id="JBJDQH010000003">
    <property type="protein sequence ID" value="MFK4264972.1"/>
    <property type="molecule type" value="Genomic_DNA"/>
</dbReference>
<accession>A0ABW8LGD4</accession>